<comment type="function">
    <text evidence="7 8">Catalyzes the ferrous insertion into protoporphyrin IX.</text>
</comment>
<evidence type="ECO:0000256" key="8">
    <source>
        <dbReference type="RuleBase" id="RU000607"/>
    </source>
</evidence>
<feature type="binding site" evidence="7">
    <location>
        <position position="299"/>
    </location>
    <ligand>
        <name>Fe(2+)</name>
        <dbReference type="ChEBI" id="CHEBI:29033"/>
    </ligand>
</feature>
<dbReference type="PROSITE" id="PS00534">
    <property type="entry name" value="FERROCHELATASE"/>
    <property type="match status" value="1"/>
</dbReference>
<dbReference type="NCBIfam" id="TIGR00109">
    <property type="entry name" value="hemH"/>
    <property type="match status" value="1"/>
</dbReference>
<evidence type="ECO:0000313" key="9">
    <source>
        <dbReference type="EMBL" id="MDQ0505704.1"/>
    </source>
</evidence>
<evidence type="ECO:0000256" key="7">
    <source>
        <dbReference type="HAMAP-Rule" id="MF_00323"/>
    </source>
</evidence>
<evidence type="ECO:0000256" key="3">
    <source>
        <dbReference type="ARBA" id="ARBA00023133"/>
    </source>
</evidence>
<evidence type="ECO:0000256" key="1">
    <source>
        <dbReference type="ARBA" id="ARBA00007718"/>
    </source>
</evidence>
<evidence type="ECO:0000256" key="2">
    <source>
        <dbReference type="ARBA" id="ARBA00023004"/>
    </source>
</evidence>
<comment type="catalytic activity">
    <reaction evidence="6">
        <text>Fe-coproporphyrin III + 2 H(+) = coproporphyrin III + Fe(2+)</text>
        <dbReference type="Rhea" id="RHEA:49572"/>
        <dbReference type="ChEBI" id="CHEBI:15378"/>
        <dbReference type="ChEBI" id="CHEBI:29033"/>
        <dbReference type="ChEBI" id="CHEBI:68438"/>
        <dbReference type="ChEBI" id="CHEBI:131725"/>
        <dbReference type="EC" id="4.99.1.9"/>
    </reaction>
    <physiologicalReaction direction="right-to-left" evidence="6">
        <dbReference type="Rhea" id="RHEA:49574"/>
    </physiologicalReaction>
</comment>
<dbReference type="SUPFAM" id="SSF53800">
    <property type="entry name" value="Chelatase"/>
    <property type="match status" value="1"/>
</dbReference>
<dbReference type="PANTHER" id="PTHR11108:SF1">
    <property type="entry name" value="FERROCHELATASE, MITOCHONDRIAL"/>
    <property type="match status" value="1"/>
</dbReference>
<dbReference type="CDD" id="cd03411">
    <property type="entry name" value="Ferrochelatase_N"/>
    <property type="match status" value="1"/>
</dbReference>
<dbReference type="EC" id="4.98.1.1" evidence="7 8"/>
<evidence type="ECO:0000256" key="4">
    <source>
        <dbReference type="ARBA" id="ARBA00023239"/>
    </source>
</evidence>
<keyword evidence="7 8" id="KW-0963">Cytoplasm</keyword>
<keyword evidence="10" id="KW-1185">Reference proteome</keyword>
<comment type="similarity">
    <text evidence="1 7 8">Belongs to the ferrochelatase family.</text>
</comment>
<dbReference type="GO" id="GO:0004325">
    <property type="term" value="F:ferrochelatase activity"/>
    <property type="evidence" value="ECO:0007669"/>
    <property type="project" value="UniProtKB-EC"/>
</dbReference>
<dbReference type="EMBL" id="JAUSVY010000005">
    <property type="protein sequence ID" value="MDQ0505704.1"/>
    <property type="molecule type" value="Genomic_DNA"/>
</dbReference>
<evidence type="ECO:0000256" key="6">
    <source>
        <dbReference type="ARBA" id="ARBA00024536"/>
    </source>
</evidence>
<keyword evidence="4 7" id="KW-0456">Lyase</keyword>
<accession>A0ABU0LEY0</accession>
<dbReference type="HAMAP" id="MF_00323">
    <property type="entry name" value="Ferrochelatase"/>
    <property type="match status" value="1"/>
</dbReference>
<name>A0ABU0LEY0_XANAG</name>
<dbReference type="InterPro" id="IPR001015">
    <property type="entry name" value="Ferrochelatase"/>
</dbReference>
<comment type="caution">
    <text evidence="9">The sequence shown here is derived from an EMBL/GenBank/DDBJ whole genome shotgun (WGS) entry which is preliminary data.</text>
</comment>
<keyword evidence="2 7" id="KW-0408">Iron</keyword>
<dbReference type="PANTHER" id="PTHR11108">
    <property type="entry name" value="FERROCHELATASE"/>
    <property type="match status" value="1"/>
</dbReference>
<keyword evidence="7" id="KW-0479">Metal-binding</keyword>
<dbReference type="CDD" id="cd00419">
    <property type="entry name" value="Ferrochelatase_C"/>
    <property type="match status" value="1"/>
</dbReference>
<dbReference type="InterPro" id="IPR019772">
    <property type="entry name" value="Ferrochelatase_AS"/>
</dbReference>
<evidence type="ECO:0000256" key="5">
    <source>
        <dbReference type="ARBA" id="ARBA00023244"/>
    </source>
</evidence>
<organism evidence="9 10">
    <name type="scientific">Xanthobacter agilis</name>
    <dbReference type="NCBI Taxonomy" id="47492"/>
    <lineage>
        <taxon>Bacteria</taxon>
        <taxon>Pseudomonadati</taxon>
        <taxon>Pseudomonadota</taxon>
        <taxon>Alphaproteobacteria</taxon>
        <taxon>Hyphomicrobiales</taxon>
        <taxon>Xanthobacteraceae</taxon>
        <taxon>Xanthobacter</taxon>
    </lineage>
</organism>
<comment type="catalytic activity">
    <reaction evidence="7 8">
        <text>heme b + 2 H(+) = protoporphyrin IX + Fe(2+)</text>
        <dbReference type="Rhea" id="RHEA:22584"/>
        <dbReference type="ChEBI" id="CHEBI:15378"/>
        <dbReference type="ChEBI" id="CHEBI:29033"/>
        <dbReference type="ChEBI" id="CHEBI:57306"/>
        <dbReference type="ChEBI" id="CHEBI:60344"/>
        <dbReference type="EC" id="4.98.1.1"/>
    </reaction>
</comment>
<dbReference type="Gene3D" id="3.40.50.1400">
    <property type="match status" value="2"/>
</dbReference>
<reference evidence="9 10" key="1">
    <citation type="submission" date="2023-07" db="EMBL/GenBank/DDBJ databases">
        <title>Genomic Encyclopedia of Type Strains, Phase IV (KMG-IV): sequencing the most valuable type-strain genomes for metagenomic binning, comparative biology and taxonomic classification.</title>
        <authorList>
            <person name="Goeker M."/>
        </authorList>
    </citation>
    <scope>NUCLEOTIDE SEQUENCE [LARGE SCALE GENOMIC DNA]</scope>
    <source>
        <strain evidence="9 10">DSM 3770</strain>
    </source>
</reference>
<feature type="binding site" evidence="7">
    <location>
        <position position="218"/>
    </location>
    <ligand>
        <name>Fe(2+)</name>
        <dbReference type="ChEBI" id="CHEBI:29033"/>
    </ligand>
</feature>
<gene>
    <name evidence="7" type="primary">hemH</name>
    <name evidence="9" type="ORF">QOZ94_002504</name>
</gene>
<sequence length="350" mass="38589">MTISPDMPPPAPADHPPVAYGRIGVLIVNLGTPSGTDYWSMRRYLKEFLSDRRVIEVNPLVWAFVLNAIILTTRPKAKGRDYAKIWNTARDEGPLLTITRAQAEALSARLATRDSRLVVDFAMRYGAPSIADRLAALQGAGCERILIVPLYPQYAAATTATVADKAFDALKTMRWQPAARIAPPWHDDGVYIDALAEDLERHLAALDFEPQVILASFHGIPKSYHLKGDPYACQCAKTARLLRARLGMGEDKLRLTFQSRFGREEWLQPYTDATVKALAESGVKRIAVFNPGFVADCLETLEEIGVENRDIFLAHGGEKFAAIPCLNAGEAGLRVLEHVVVRELSGWIAG</sequence>
<keyword evidence="5 7" id="KW-0627">Porphyrin biosynthesis</keyword>
<dbReference type="Pfam" id="PF00762">
    <property type="entry name" value="Ferrochelatase"/>
    <property type="match status" value="1"/>
</dbReference>
<dbReference type="InterPro" id="IPR033659">
    <property type="entry name" value="Ferrochelatase_N"/>
</dbReference>
<keyword evidence="3 7" id="KW-0350">Heme biosynthesis</keyword>
<evidence type="ECO:0000313" key="10">
    <source>
        <dbReference type="Proteomes" id="UP001241747"/>
    </source>
</evidence>
<proteinExistence type="inferred from homology"/>
<comment type="subcellular location">
    <subcellularLocation>
        <location evidence="7 8">Cytoplasm</location>
    </subcellularLocation>
</comment>
<dbReference type="InterPro" id="IPR033644">
    <property type="entry name" value="Ferrochelatase_C"/>
</dbReference>
<dbReference type="RefSeq" id="WP_237345499.1">
    <property type="nucleotide sequence ID" value="NZ_JABWGX010000010.1"/>
</dbReference>
<protein>
    <recommendedName>
        <fullName evidence="7 8">Ferrochelatase</fullName>
        <ecNumber evidence="7 8">4.98.1.1</ecNumber>
    </recommendedName>
    <alternativeName>
        <fullName evidence="7">Heme synthase</fullName>
    </alternativeName>
    <alternativeName>
        <fullName evidence="7">Protoheme ferro-lyase</fullName>
    </alternativeName>
</protein>
<dbReference type="Proteomes" id="UP001241747">
    <property type="component" value="Unassembled WGS sequence"/>
</dbReference>
<comment type="pathway">
    <text evidence="7 8">Porphyrin-containing compound metabolism; protoheme biosynthesis; protoheme from protoporphyrin-IX: step 1/1.</text>
</comment>